<feature type="transmembrane region" description="Helical" evidence="1">
    <location>
        <begin position="124"/>
        <end position="143"/>
    </location>
</feature>
<keyword evidence="1" id="KW-1133">Transmembrane helix</keyword>
<reference evidence="2 3" key="1">
    <citation type="submission" date="2018-07" db="EMBL/GenBank/DDBJ databases">
        <title>Chryseobacterium lacus sp. nov., isolated from lake water.</title>
        <authorList>
            <person name="Li C.-M."/>
        </authorList>
    </citation>
    <scope>NUCLEOTIDE SEQUENCE [LARGE SCALE GENOMIC DNA]</scope>
    <source>
        <strain evidence="2 3">YLOS41</strain>
    </source>
</reference>
<evidence type="ECO:0000256" key="1">
    <source>
        <dbReference type="SAM" id="Phobius"/>
    </source>
</evidence>
<organism evidence="2 3">
    <name type="scientific">Chryseobacterium lacus</name>
    <dbReference type="NCBI Taxonomy" id="2058346"/>
    <lineage>
        <taxon>Bacteria</taxon>
        <taxon>Pseudomonadati</taxon>
        <taxon>Bacteroidota</taxon>
        <taxon>Flavobacteriia</taxon>
        <taxon>Flavobacteriales</taxon>
        <taxon>Weeksellaceae</taxon>
        <taxon>Chryseobacterium group</taxon>
        <taxon>Chryseobacterium</taxon>
    </lineage>
</organism>
<keyword evidence="1" id="KW-0472">Membrane</keyword>
<name>A0A368MVQ1_9FLAO</name>
<keyword evidence="1" id="KW-0812">Transmembrane</keyword>
<feature type="transmembrane region" description="Helical" evidence="1">
    <location>
        <begin position="63"/>
        <end position="81"/>
    </location>
</feature>
<feature type="transmembrane region" description="Helical" evidence="1">
    <location>
        <begin position="6"/>
        <end position="24"/>
    </location>
</feature>
<keyword evidence="3" id="KW-1185">Reference proteome</keyword>
<sequence>MTLRSFFIFTLLGLYLILFCRLVLKKKILGKHIEFFTMAIFTIFFTETSALICRQYLDKNPTILYNISIIGITYFLFLFYFFKLTENQNLKKLQLGICVVHVINFIVSAFITKDFITVFSETTNFTGIFLLLVSVAVFMIDTLNSEHVLRLRSYYPFYVALSLVLIYTGLIPLLFFGKMVTQPSEAYVFQILMLVVNWIGYILLIAGTFYAKKINTAYEI</sequence>
<dbReference type="Proteomes" id="UP000252172">
    <property type="component" value="Unassembled WGS sequence"/>
</dbReference>
<feature type="transmembrane region" description="Helical" evidence="1">
    <location>
        <begin position="93"/>
        <end position="112"/>
    </location>
</feature>
<evidence type="ECO:0000313" key="2">
    <source>
        <dbReference type="EMBL" id="RCU42248.1"/>
    </source>
</evidence>
<feature type="transmembrane region" description="Helical" evidence="1">
    <location>
        <begin position="36"/>
        <end position="57"/>
    </location>
</feature>
<evidence type="ECO:0000313" key="3">
    <source>
        <dbReference type="Proteomes" id="UP000252172"/>
    </source>
</evidence>
<accession>A0A368MVQ1</accession>
<dbReference type="AlphaFoldDB" id="A0A368MVQ1"/>
<comment type="caution">
    <text evidence="2">The sequence shown here is derived from an EMBL/GenBank/DDBJ whole genome shotgun (WGS) entry which is preliminary data.</text>
</comment>
<feature type="transmembrane region" description="Helical" evidence="1">
    <location>
        <begin position="155"/>
        <end position="175"/>
    </location>
</feature>
<protein>
    <submittedName>
        <fullName evidence="2">Uncharacterized protein</fullName>
    </submittedName>
</protein>
<gene>
    <name evidence="2" type="ORF">DQ356_09975</name>
</gene>
<dbReference type="EMBL" id="QPIE01000007">
    <property type="protein sequence ID" value="RCU42248.1"/>
    <property type="molecule type" value="Genomic_DNA"/>
</dbReference>
<feature type="transmembrane region" description="Helical" evidence="1">
    <location>
        <begin position="187"/>
        <end position="211"/>
    </location>
</feature>
<proteinExistence type="predicted"/>